<keyword evidence="4" id="KW-1185">Reference proteome</keyword>
<accession>A0A2W7R151</accession>
<evidence type="ECO:0000313" key="1">
    <source>
        <dbReference type="EMBL" id="PZX53901.1"/>
    </source>
</evidence>
<dbReference type="RefSeq" id="WP_086502305.1">
    <property type="nucleotide sequence ID" value="NZ_MSSV01000015.1"/>
</dbReference>
<evidence type="ECO:0000313" key="2">
    <source>
        <dbReference type="EMBL" id="TXD76696.1"/>
    </source>
</evidence>
<dbReference type="AlphaFoldDB" id="A0A2W7R151"/>
<evidence type="ECO:0000313" key="3">
    <source>
        <dbReference type="Proteomes" id="UP000249115"/>
    </source>
</evidence>
<dbReference type="EMBL" id="VORV01000010">
    <property type="protein sequence ID" value="TXD76696.1"/>
    <property type="molecule type" value="Genomic_DNA"/>
</dbReference>
<reference evidence="2 4" key="2">
    <citation type="submission" date="2019-08" db="EMBL/GenBank/DDBJ databases">
        <title>Genome of Algoriphagus ratkowskyi IC026.</title>
        <authorList>
            <person name="Bowman J.P."/>
        </authorList>
    </citation>
    <scope>NUCLEOTIDE SEQUENCE [LARGE SCALE GENOMIC DNA]</scope>
    <source>
        <strain evidence="2 4">IC026</strain>
    </source>
</reference>
<sequence>MRDLKSLKFFCGALIDPFYEVFEILDNNAHQEYQNVLSDIKSIEPDALEEFVDKYLINEMINSQEDKEIAERAHFLVHLLKNEINKLRRSKLTEITKRQAPYDSSNLIEVEINDNQLVKMDMFNLSHHNLMLNEMVYMICPVTEGSNSSYWLSQAIFKQQIEKNINFKIRLDPLKEIHKDQYNPMMYKMHVLGKPLNWEKLKNLRFDDFGQWFNEKDYEKAGFTDYVWSPKKDNTIHFTCEEVPKLEYNGIQSSRYFHAIFNKNSGKINHCDGAIRFYTDDELANRVQFQVKDPEARKVGKRVKIFQFDSKDNNDIEPGQSEFCDLAVNFFVWNNDVIKYFN</sequence>
<dbReference type="EMBL" id="QKZU01000011">
    <property type="protein sequence ID" value="PZX53901.1"/>
    <property type="molecule type" value="Genomic_DNA"/>
</dbReference>
<evidence type="ECO:0000313" key="4">
    <source>
        <dbReference type="Proteomes" id="UP000321927"/>
    </source>
</evidence>
<organism evidence="1 3">
    <name type="scientific">Algoriphagus ratkowskyi</name>
    <dbReference type="NCBI Taxonomy" id="57028"/>
    <lineage>
        <taxon>Bacteria</taxon>
        <taxon>Pseudomonadati</taxon>
        <taxon>Bacteroidota</taxon>
        <taxon>Cytophagia</taxon>
        <taxon>Cytophagales</taxon>
        <taxon>Cyclobacteriaceae</taxon>
        <taxon>Algoriphagus</taxon>
    </lineage>
</organism>
<protein>
    <submittedName>
        <fullName evidence="1">Uncharacterized protein</fullName>
    </submittedName>
</protein>
<dbReference type="OrthoDB" id="8434905at2"/>
<dbReference type="Proteomes" id="UP000249115">
    <property type="component" value="Unassembled WGS sequence"/>
</dbReference>
<gene>
    <name evidence="2" type="ORF">ESW18_15145</name>
    <name evidence="1" type="ORF">LV84_03009</name>
</gene>
<dbReference type="Proteomes" id="UP000321927">
    <property type="component" value="Unassembled WGS sequence"/>
</dbReference>
<name>A0A2W7R151_9BACT</name>
<reference evidence="1 3" key="1">
    <citation type="submission" date="2018-06" db="EMBL/GenBank/DDBJ databases">
        <title>Genomic Encyclopedia of Archaeal and Bacterial Type Strains, Phase II (KMG-II): from individual species to whole genera.</title>
        <authorList>
            <person name="Goeker M."/>
        </authorList>
    </citation>
    <scope>NUCLEOTIDE SEQUENCE [LARGE SCALE GENOMIC DNA]</scope>
    <source>
        <strain evidence="1 3">DSM 22686</strain>
    </source>
</reference>
<proteinExistence type="predicted"/>
<comment type="caution">
    <text evidence="1">The sequence shown here is derived from an EMBL/GenBank/DDBJ whole genome shotgun (WGS) entry which is preliminary data.</text>
</comment>